<gene>
    <name evidence="4" type="ORF">SAMN05443248_4703</name>
</gene>
<feature type="domain" description="Plastocyanin-like" evidence="2">
    <location>
        <begin position="355"/>
        <end position="456"/>
    </location>
</feature>
<keyword evidence="4" id="KW-0132">Cell division</keyword>
<reference evidence="4 5" key="1">
    <citation type="submission" date="2016-11" db="EMBL/GenBank/DDBJ databases">
        <authorList>
            <person name="Jaros S."/>
            <person name="Januszkiewicz K."/>
            <person name="Wedrychowicz H."/>
        </authorList>
    </citation>
    <scope>NUCLEOTIDE SEQUENCE [LARGE SCALE GENOMIC DNA]</scope>
    <source>
        <strain evidence="4 5">GAS138</strain>
    </source>
</reference>
<evidence type="ECO:0000313" key="4">
    <source>
        <dbReference type="EMBL" id="SHH40759.1"/>
    </source>
</evidence>
<proteinExistence type="predicted"/>
<dbReference type="InterPro" id="IPR011707">
    <property type="entry name" value="Cu-oxidase-like_N"/>
</dbReference>
<evidence type="ECO:0000259" key="1">
    <source>
        <dbReference type="Pfam" id="PF00394"/>
    </source>
</evidence>
<dbReference type="Pfam" id="PF00394">
    <property type="entry name" value="Cu-oxidase"/>
    <property type="match status" value="1"/>
</dbReference>
<dbReference type="PANTHER" id="PTHR11709:SF2">
    <property type="entry name" value="MULTICOPPER OXIDASE LPR1"/>
    <property type="match status" value="1"/>
</dbReference>
<dbReference type="InterPro" id="IPR011706">
    <property type="entry name" value="Cu-oxidase_C"/>
</dbReference>
<dbReference type="Gene3D" id="2.60.40.420">
    <property type="entry name" value="Cupredoxins - blue copper proteins"/>
    <property type="match status" value="3"/>
</dbReference>
<sequence>MGPPVRSKKMAISEPPGEYLRQLDISSGKWSASDMADRVLRLDRRELMAGLGAAVLGPAMPGIVAAQERASLVLHARPGFIALHPGAPNAPIWSLQGPAPDPGLRFKRGDELAITLQNELPVPTVLNWHGIDGVPAAEPLAARPLLAPGAQETLVIPLRRSGTFMCDLRLVGDGQARPSPARALVVGESEATAADRDEVLLIEDWRLRADGTAIAPGTDPKGTTPVYTINGQTTLDIPVRTHERLRFRLINGCQRTVIAVKFEGHDVRVMAMDSAPAEPFLARGGALVLAPGGRVDAFIDATVPPGSASAILLHDGTEARPIGRLVASRDQPVRDAPLPAAPPLPSNGLPARLDLKNALRIDVTLGGRQADWVAPANFAVSAAPVFRAKAGRTVVLALTNRADTPEVFHLHGHHFRVLDRLDDGWKPFWLDTLAIEPGQTQRIAFAAEVAGRWLLETMATDWAAPRLLRWYGVE</sequence>
<dbReference type="CDD" id="cd13885">
    <property type="entry name" value="CuRO_2_CumA_like"/>
    <property type="match status" value="1"/>
</dbReference>
<dbReference type="Proteomes" id="UP000189796">
    <property type="component" value="Chromosome I"/>
</dbReference>
<dbReference type="InterPro" id="IPR001117">
    <property type="entry name" value="Cu-oxidase_2nd"/>
</dbReference>
<evidence type="ECO:0000313" key="5">
    <source>
        <dbReference type="Proteomes" id="UP000189796"/>
    </source>
</evidence>
<dbReference type="GO" id="GO:0016491">
    <property type="term" value="F:oxidoreductase activity"/>
    <property type="evidence" value="ECO:0007669"/>
    <property type="project" value="InterPro"/>
</dbReference>
<keyword evidence="4" id="KW-0167">Capsid protein</keyword>
<dbReference type="SUPFAM" id="SSF49503">
    <property type="entry name" value="Cupredoxins"/>
    <property type="match status" value="3"/>
</dbReference>
<evidence type="ECO:0000259" key="2">
    <source>
        <dbReference type="Pfam" id="PF07731"/>
    </source>
</evidence>
<dbReference type="GO" id="GO:0051301">
    <property type="term" value="P:cell division"/>
    <property type="evidence" value="ECO:0007669"/>
    <property type="project" value="UniProtKB-KW"/>
</dbReference>
<dbReference type="GO" id="GO:0005507">
    <property type="term" value="F:copper ion binding"/>
    <property type="evidence" value="ECO:0007669"/>
    <property type="project" value="InterPro"/>
</dbReference>
<organism evidence="4 5">
    <name type="scientific">Bradyrhizobium erythrophlei</name>
    <dbReference type="NCBI Taxonomy" id="1437360"/>
    <lineage>
        <taxon>Bacteria</taxon>
        <taxon>Pseudomonadati</taxon>
        <taxon>Pseudomonadota</taxon>
        <taxon>Alphaproteobacteria</taxon>
        <taxon>Hyphomicrobiales</taxon>
        <taxon>Nitrobacteraceae</taxon>
        <taxon>Bradyrhizobium</taxon>
    </lineage>
</organism>
<protein>
    <submittedName>
        <fullName evidence="4">Multicopper oxidase with three cupredoxin domains (Includes cell division protein FtsP and spore coat protein CotA)</fullName>
    </submittedName>
</protein>
<dbReference type="AlphaFoldDB" id="A0A1M5SQF7"/>
<accession>A0A1M5SQF7</accession>
<dbReference type="Pfam" id="PF07732">
    <property type="entry name" value="Cu-oxidase_3"/>
    <property type="match status" value="1"/>
</dbReference>
<name>A0A1M5SQF7_9BRAD</name>
<evidence type="ECO:0000259" key="3">
    <source>
        <dbReference type="Pfam" id="PF07732"/>
    </source>
</evidence>
<feature type="domain" description="Plastocyanin-like" evidence="3">
    <location>
        <begin position="88"/>
        <end position="163"/>
    </location>
</feature>
<feature type="domain" description="Plastocyanin-like" evidence="1">
    <location>
        <begin position="199"/>
        <end position="304"/>
    </location>
</feature>
<dbReference type="Pfam" id="PF07731">
    <property type="entry name" value="Cu-oxidase_2"/>
    <property type="match status" value="1"/>
</dbReference>
<keyword evidence="4" id="KW-0946">Virion</keyword>
<dbReference type="InterPro" id="IPR045087">
    <property type="entry name" value="Cu-oxidase_fam"/>
</dbReference>
<dbReference type="EMBL" id="LT670817">
    <property type="protein sequence ID" value="SHH40759.1"/>
    <property type="molecule type" value="Genomic_DNA"/>
</dbReference>
<keyword evidence="4" id="KW-0131">Cell cycle</keyword>
<dbReference type="PANTHER" id="PTHR11709">
    <property type="entry name" value="MULTI-COPPER OXIDASE"/>
    <property type="match status" value="1"/>
</dbReference>
<dbReference type="InterPro" id="IPR008972">
    <property type="entry name" value="Cupredoxin"/>
</dbReference>